<keyword evidence="2" id="KW-1185">Reference proteome</keyword>
<dbReference type="Pfam" id="PF01075">
    <property type="entry name" value="Glyco_transf_9"/>
    <property type="match status" value="1"/>
</dbReference>
<proteinExistence type="predicted"/>
<evidence type="ECO:0000313" key="2">
    <source>
        <dbReference type="Proteomes" id="UP000019202"/>
    </source>
</evidence>
<gene>
    <name evidence="1" type="ORF">XSR1_570022</name>
</gene>
<dbReference type="Gene3D" id="3.40.50.2000">
    <property type="entry name" value="Glycogen Phosphorylase B"/>
    <property type="match status" value="1"/>
</dbReference>
<dbReference type="EMBL" id="CBXF010000118">
    <property type="protein sequence ID" value="CDL84920.1"/>
    <property type="molecule type" value="Genomic_DNA"/>
</dbReference>
<accession>W1J647</accession>
<reference evidence="1" key="1">
    <citation type="submission" date="2013-11" db="EMBL/GenBank/DDBJ databases">
        <title>Draft genome sequence and annotation of the entomopathogenic bacteria, Xenorhabdus cabanillasi strain JM26 and Xenorhabdus szentirmai strain DSM 16338.</title>
        <authorList>
            <person name="Gualtieri M."/>
            <person name="Ogier J.C."/>
            <person name="Pages S."/>
            <person name="Givaudan A."/>
            <person name="Gaudriault S."/>
        </authorList>
    </citation>
    <scope>NUCLEOTIDE SEQUENCE [LARGE SCALE GENOMIC DNA]</scope>
    <source>
        <strain evidence="1">DSM 16338</strain>
    </source>
</reference>
<protein>
    <submittedName>
        <fullName evidence="1">Glycosyl transferase family 9</fullName>
    </submittedName>
</protein>
<dbReference type="STRING" id="1427518.XSR1_570022"/>
<dbReference type="AlphaFoldDB" id="W1J647"/>
<dbReference type="InterPro" id="IPR002201">
    <property type="entry name" value="Glyco_trans_9"/>
</dbReference>
<sequence length="80" mass="8956">MIAATSCMNMIVSADSAPVHLSSALQIPVVSLFENRPEKYLRWPPLNVENILLKEGKIVNDIDVIKIRDAVNFLLKKCYG</sequence>
<dbReference type="Proteomes" id="UP000019202">
    <property type="component" value="Unassembled WGS sequence"/>
</dbReference>
<dbReference type="GO" id="GO:0016757">
    <property type="term" value="F:glycosyltransferase activity"/>
    <property type="evidence" value="ECO:0007669"/>
    <property type="project" value="InterPro"/>
</dbReference>
<organism evidence="1 2">
    <name type="scientific">Xenorhabdus szentirmaii DSM 16338</name>
    <dbReference type="NCBI Taxonomy" id="1427518"/>
    <lineage>
        <taxon>Bacteria</taxon>
        <taxon>Pseudomonadati</taxon>
        <taxon>Pseudomonadota</taxon>
        <taxon>Gammaproteobacteria</taxon>
        <taxon>Enterobacterales</taxon>
        <taxon>Morganellaceae</taxon>
        <taxon>Xenorhabdus</taxon>
    </lineage>
</organism>
<comment type="caution">
    <text evidence="1">The sequence shown here is derived from an EMBL/GenBank/DDBJ whole genome shotgun (WGS) entry which is preliminary data.</text>
</comment>
<dbReference type="SUPFAM" id="SSF53756">
    <property type="entry name" value="UDP-Glycosyltransferase/glycogen phosphorylase"/>
    <property type="match status" value="1"/>
</dbReference>
<keyword evidence="1" id="KW-0808">Transferase</keyword>
<name>W1J647_9GAMM</name>
<evidence type="ECO:0000313" key="1">
    <source>
        <dbReference type="EMBL" id="CDL84920.1"/>
    </source>
</evidence>